<dbReference type="Proteomes" id="UP000031189">
    <property type="component" value="Unassembled WGS sequence"/>
</dbReference>
<sequence length="177" mass="18796">MENAKKQKTNVSSKTRLLVSAALFAAIICITIAYFLHIPIGGNGGFVHIGDAFIYLAAVLLPTPYAAFAAAIGAGMADILTGAANWALATIIIKPILVLFFTNKSKKIINTRNVCASIIAGIVGTVLYMIAEGIMYGSFVSAFVLTLVGLIQPIGSFIVFIVIGLVFDKLKIKEMIK</sequence>
<dbReference type="NCBIfam" id="TIGR04002">
    <property type="entry name" value="TIGR04002 family protein"/>
    <property type="match status" value="1"/>
</dbReference>
<name>A0A0B3VSD9_9FIRM</name>
<dbReference type="OrthoDB" id="411368at2"/>
<keyword evidence="5" id="KW-1185">Reference proteome</keyword>
<feature type="transmembrane region" description="Helical" evidence="3">
    <location>
        <begin position="143"/>
        <end position="167"/>
    </location>
</feature>
<dbReference type="RefSeq" id="WP_039681431.1">
    <property type="nucleotide sequence ID" value="NZ_JAWGXO010000004.1"/>
</dbReference>
<dbReference type="EMBL" id="JWHR01000162">
    <property type="protein sequence ID" value="KHS55544.1"/>
    <property type="molecule type" value="Genomic_DNA"/>
</dbReference>
<gene>
    <name evidence="4" type="ORF">QX51_18810</name>
</gene>
<proteinExistence type="predicted"/>
<dbReference type="InterPro" id="IPR023812">
    <property type="entry name" value="CHP04002"/>
</dbReference>
<comment type="caution">
    <text evidence="4">The sequence shown here is derived from an EMBL/GenBank/DDBJ whole genome shotgun (WGS) entry which is preliminary data.</text>
</comment>
<dbReference type="PANTHER" id="PTHR37815:SF3">
    <property type="entry name" value="UPF0397 PROTEIN SPR0429"/>
    <property type="match status" value="1"/>
</dbReference>
<organism evidence="4 5">
    <name type="scientific">Terrisporobacter othiniensis</name>
    <dbReference type="NCBI Taxonomy" id="1577792"/>
    <lineage>
        <taxon>Bacteria</taxon>
        <taxon>Bacillati</taxon>
        <taxon>Bacillota</taxon>
        <taxon>Clostridia</taxon>
        <taxon>Peptostreptococcales</taxon>
        <taxon>Peptostreptococcaceae</taxon>
        <taxon>Terrisporobacter</taxon>
    </lineage>
</organism>
<dbReference type="AlphaFoldDB" id="A0A0B3VSD9"/>
<feature type="transmembrane region" description="Helical" evidence="3">
    <location>
        <begin position="83"/>
        <end position="102"/>
    </location>
</feature>
<feature type="transmembrane region" description="Helical" evidence="3">
    <location>
        <begin position="17"/>
        <end position="40"/>
    </location>
</feature>
<dbReference type="Gene3D" id="1.10.1760.20">
    <property type="match status" value="1"/>
</dbReference>
<keyword evidence="3" id="KW-0472">Membrane</keyword>
<accession>A0A0B3VSD9</accession>
<keyword evidence="2 3" id="KW-1133">Transmembrane helix</keyword>
<feature type="transmembrane region" description="Helical" evidence="3">
    <location>
        <begin position="114"/>
        <end position="131"/>
    </location>
</feature>
<protein>
    <submittedName>
        <fullName evidence="4">Membrane protein</fullName>
    </submittedName>
</protein>
<dbReference type="PANTHER" id="PTHR37815">
    <property type="entry name" value="UPF0397 PROTEIN BC_2624-RELATED"/>
    <property type="match status" value="1"/>
</dbReference>
<evidence type="ECO:0000313" key="4">
    <source>
        <dbReference type="EMBL" id="KHS55544.1"/>
    </source>
</evidence>
<reference evidence="4 5" key="1">
    <citation type="submission" date="2014-12" db="EMBL/GenBank/DDBJ databases">
        <title>Draft genome sequence of Terrisporobacter sp. 08-306576, isolated from the blood culture of a bacteremia patient.</title>
        <authorList>
            <person name="Lund L.C."/>
            <person name="Sydenham T.V."/>
            <person name="Hogh S.V."/>
            <person name="Skov M.N."/>
            <person name="Kemp M."/>
            <person name="Justesen U.S."/>
        </authorList>
    </citation>
    <scope>NUCLEOTIDE SEQUENCE [LARGE SCALE GENOMIC DNA]</scope>
    <source>
        <strain evidence="4 5">08-306576</strain>
    </source>
</reference>
<evidence type="ECO:0000256" key="1">
    <source>
        <dbReference type="ARBA" id="ARBA00022692"/>
    </source>
</evidence>
<keyword evidence="1 3" id="KW-0812">Transmembrane</keyword>
<evidence type="ECO:0000256" key="3">
    <source>
        <dbReference type="SAM" id="Phobius"/>
    </source>
</evidence>
<feature type="transmembrane region" description="Helical" evidence="3">
    <location>
        <begin position="52"/>
        <end position="77"/>
    </location>
</feature>
<dbReference type="Pfam" id="PF07155">
    <property type="entry name" value="ECF-ribofla_trS"/>
    <property type="match status" value="1"/>
</dbReference>
<dbReference type="STRING" id="1577792.QX51_18810"/>
<dbReference type="GO" id="GO:0016020">
    <property type="term" value="C:membrane"/>
    <property type="evidence" value="ECO:0007669"/>
    <property type="project" value="InterPro"/>
</dbReference>
<evidence type="ECO:0000313" key="5">
    <source>
        <dbReference type="Proteomes" id="UP000031189"/>
    </source>
</evidence>
<dbReference type="InterPro" id="IPR009825">
    <property type="entry name" value="ECF_substrate-spec-like"/>
</dbReference>
<evidence type="ECO:0000256" key="2">
    <source>
        <dbReference type="ARBA" id="ARBA00022989"/>
    </source>
</evidence>